<evidence type="ECO:0000313" key="4">
    <source>
        <dbReference type="Proteomes" id="UP001597063"/>
    </source>
</evidence>
<sequence length="129" mass="13491">MIVAIPSARKAVRRRGHDPLGAMAKVAVQRLREDGLHIVGLDALRQRRRVADQAALTVDERAVNLAGALVVDPQVAMGGRSVLLVDDVITTGATLDEAARALRAAGADVLAAATVAATPLRRTVTSGER</sequence>
<keyword evidence="4" id="KW-1185">Reference proteome</keyword>
<accession>A0ABW2XH51</accession>
<dbReference type="CDD" id="cd06223">
    <property type="entry name" value="PRTases_typeI"/>
    <property type="match status" value="1"/>
</dbReference>
<dbReference type="SUPFAM" id="SSF53271">
    <property type="entry name" value="PRTase-like"/>
    <property type="match status" value="1"/>
</dbReference>
<dbReference type="EMBL" id="JBHTGP010000006">
    <property type="protein sequence ID" value="MFD0685302.1"/>
    <property type="molecule type" value="Genomic_DNA"/>
</dbReference>
<comment type="similarity">
    <text evidence="1">Belongs to the ComF/GntX family.</text>
</comment>
<reference evidence="4" key="1">
    <citation type="journal article" date="2019" name="Int. J. Syst. Evol. Microbiol.">
        <title>The Global Catalogue of Microorganisms (GCM) 10K type strain sequencing project: providing services to taxonomists for standard genome sequencing and annotation.</title>
        <authorList>
            <consortium name="The Broad Institute Genomics Platform"/>
            <consortium name="The Broad Institute Genome Sequencing Center for Infectious Disease"/>
            <person name="Wu L."/>
            <person name="Ma J."/>
        </authorList>
    </citation>
    <scope>NUCLEOTIDE SEQUENCE [LARGE SCALE GENOMIC DNA]</scope>
    <source>
        <strain evidence="4">JCM 9371</strain>
    </source>
</reference>
<feature type="domain" description="Phosphoribosyltransferase" evidence="2">
    <location>
        <begin position="79"/>
        <end position="119"/>
    </location>
</feature>
<protein>
    <submittedName>
        <fullName evidence="3">ComF family protein</fullName>
    </submittedName>
</protein>
<evidence type="ECO:0000256" key="1">
    <source>
        <dbReference type="ARBA" id="ARBA00008007"/>
    </source>
</evidence>
<dbReference type="Pfam" id="PF00156">
    <property type="entry name" value="Pribosyltran"/>
    <property type="match status" value="1"/>
</dbReference>
<dbReference type="Proteomes" id="UP001597063">
    <property type="component" value="Unassembled WGS sequence"/>
</dbReference>
<dbReference type="InterPro" id="IPR000836">
    <property type="entry name" value="PRTase_dom"/>
</dbReference>
<dbReference type="PANTHER" id="PTHR47505:SF1">
    <property type="entry name" value="DNA UTILIZATION PROTEIN YHGH"/>
    <property type="match status" value="1"/>
</dbReference>
<evidence type="ECO:0000259" key="2">
    <source>
        <dbReference type="Pfam" id="PF00156"/>
    </source>
</evidence>
<evidence type="ECO:0000313" key="3">
    <source>
        <dbReference type="EMBL" id="MFD0685302.1"/>
    </source>
</evidence>
<proteinExistence type="inferred from homology"/>
<dbReference type="InterPro" id="IPR051910">
    <property type="entry name" value="ComF/GntX_DNA_util-trans"/>
</dbReference>
<comment type="caution">
    <text evidence="3">The sequence shown here is derived from an EMBL/GenBank/DDBJ whole genome shotgun (WGS) entry which is preliminary data.</text>
</comment>
<gene>
    <name evidence="3" type="ORF">ACFQZM_12405</name>
</gene>
<dbReference type="PANTHER" id="PTHR47505">
    <property type="entry name" value="DNA UTILIZATION PROTEIN YHGH"/>
    <property type="match status" value="1"/>
</dbReference>
<name>A0ABW2XH51_9ACTN</name>
<organism evidence="3 4">
    <name type="scientific">Actinomadura fibrosa</name>
    <dbReference type="NCBI Taxonomy" id="111802"/>
    <lineage>
        <taxon>Bacteria</taxon>
        <taxon>Bacillati</taxon>
        <taxon>Actinomycetota</taxon>
        <taxon>Actinomycetes</taxon>
        <taxon>Streptosporangiales</taxon>
        <taxon>Thermomonosporaceae</taxon>
        <taxon>Actinomadura</taxon>
    </lineage>
</organism>
<dbReference type="RefSeq" id="WP_242619456.1">
    <property type="nucleotide sequence ID" value="NZ_CAACUY010000108.1"/>
</dbReference>
<dbReference type="InterPro" id="IPR029057">
    <property type="entry name" value="PRTase-like"/>
</dbReference>
<dbReference type="Gene3D" id="3.40.50.2020">
    <property type="match status" value="1"/>
</dbReference>